<feature type="active site" description="Proton donor" evidence="12">
    <location>
        <position position="118"/>
    </location>
</feature>
<keyword evidence="5 12" id="KW-0808">Transferase</keyword>
<dbReference type="NCBIfam" id="NF006873">
    <property type="entry name" value="PRK09369.1"/>
    <property type="match status" value="1"/>
</dbReference>
<dbReference type="PANTHER" id="PTHR43783:SF1">
    <property type="entry name" value="UDP-N-ACETYLGLUCOSAMINE 1-CARBOXYVINYLTRANSFERASE"/>
    <property type="match status" value="1"/>
</dbReference>
<comment type="function">
    <text evidence="12">Cell wall formation. Adds enolpyruvyl to UDP-N-acetylglucosamine.</text>
</comment>
<keyword evidence="6 12" id="KW-0133">Cell shape</keyword>
<evidence type="ECO:0000259" key="13">
    <source>
        <dbReference type="Pfam" id="PF00275"/>
    </source>
</evidence>
<keyword evidence="7 12" id="KW-0573">Peptidoglycan synthesis</keyword>
<evidence type="ECO:0000256" key="4">
    <source>
        <dbReference type="ARBA" id="ARBA00022618"/>
    </source>
</evidence>
<feature type="binding site" evidence="12">
    <location>
        <position position="308"/>
    </location>
    <ligand>
        <name>UDP-N-acetyl-alpha-D-glucosamine</name>
        <dbReference type="ChEBI" id="CHEBI:57705"/>
    </ligand>
</feature>
<dbReference type="UniPathway" id="UPA00219"/>
<evidence type="ECO:0000256" key="10">
    <source>
        <dbReference type="ARBA" id="ARBA00038367"/>
    </source>
</evidence>
<dbReference type="CDD" id="cd01555">
    <property type="entry name" value="UdpNAET"/>
    <property type="match status" value="1"/>
</dbReference>
<dbReference type="GO" id="GO:0005737">
    <property type="term" value="C:cytoplasm"/>
    <property type="evidence" value="ECO:0007669"/>
    <property type="project" value="UniProtKB-SubCell"/>
</dbReference>
<dbReference type="GO" id="GO:0019277">
    <property type="term" value="P:UDP-N-acetylgalactosamine biosynthetic process"/>
    <property type="evidence" value="ECO:0007669"/>
    <property type="project" value="InterPro"/>
</dbReference>
<comment type="caution">
    <text evidence="14">The sequence shown here is derived from an EMBL/GenBank/DDBJ whole genome shotgun (WGS) entry which is preliminary data.</text>
</comment>
<evidence type="ECO:0000256" key="1">
    <source>
        <dbReference type="ARBA" id="ARBA00004496"/>
    </source>
</evidence>
<keyword evidence="3 12" id="KW-0963">Cytoplasm</keyword>
<dbReference type="InterPro" id="IPR036968">
    <property type="entry name" value="Enolpyruvate_Tfrase_sf"/>
</dbReference>
<dbReference type="EC" id="2.5.1.7" evidence="12"/>
<dbReference type="NCBIfam" id="TIGR01072">
    <property type="entry name" value="murA"/>
    <property type="match status" value="1"/>
</dbReference>
<dbReference type="InterPro" id="IPR001986">
    <property type="entry name" value="Enolpyruvate_Tfrase_dom"/>
</dbReference>
<evidence type="ECO:0000256" key="12">
    <source>
        <dbReference type="HAMAP-Rule" id="MF_00111"/>
    </source>
</evidence>
<dbReference type="STRING" id="1798382.A3D77_02260"/>
<keyword evidence="4 12" id="KW-0132">Cell division</keyword>
<dbReference type="Proteomes" id="UP000176923">
    <property type="component" value="Unassembled WGS sequence"/>
</dbReference>
<evidence type="ECO:0000313" key="15">
    <source>
        <dbReference type="Proteomes" id="UP000176923"/>
    </source>
</evidence>
<accession>A0A1F5ZVZ5</accession>
<dbReference type="PANTHER" id="PTHR43783">
    <property type="entry name" value="UDP-N-ACETYLGLUCOSAMINE 1-CARBOXYVINYLTRANSFERASE"/>
    <property type="match status" value="1"/>
</dbReference>
<protein>
    <recommendedName>
        <fullName evidence="12">UDP-N-acetylglucosamine 1-carboxyvinyltransferase</fullName>
        <ecNumber evidence="12">2.5.1.7</ecNumber>
    </recommendedName>
    <alternativeName>
        <fullName evidence="12">Enoylpyruvate transferase</fullName>
    </alternativeName>
    <alternativeName>
        <fullName evidence="12">UDP-N-acetylglucosamine enolpyruvyl transferase</fullName>
        <shortName evidence="12">EPT</shortName>
    </alternativeName>
</protein>
<dbReference type="HAMAP" id="MF_00111">
    <property type="entry name" value="MurA"/>
    <property type="match status" value="1"/>
</dbReference>
<keyword evidence="8 12" id="KW-0131">Cell cycle</keyword>
<evidence type="ECO:0000256" key="5">
    <source>
        <dbReference type="ARBA" id="ARBA00022679"/>
    </source>
</evidence>
<feature type="modified residue" description="2-(S-cysteinyl)pyruvic acid O-phosphothioketal" evidence="12">
    <location>
        <position position="118"/>
    </location>
</feature>
<gene>
    <name evidence="12" type="primary">murA</name>
    <name evidence="14" type="ORF">A3D77_02260</name>
</gene>
<evidence type="ECO:0000256" key="11">
    <source>
        <dbReference type="ARBA" id="ARBA00047527"/>
    </source>
</evidence>
<evidence type="ECO:0000256" key="9">
    <source>
        <dbReference type="ARBA" id="ARBA00023316"/>
    </source>
</evidence>
<dbReference type="Pfam" id="PF00275">
    <property type="entry name" value="EPSP_synthase"/>
    <property type="match status" value="1"/>
</dbReference>
<evidence type="ECO:0000256" key="7">
    <source>
        <dbReference type="ARBA" id="ARBA00022984"/>
    </source>
</evidence>
<dbReference type="GO" id="GO:0008360">
    <property type="term" value="P:regulation of cell shape"/>
    <property type="evidence" value="ECO:0007669"/>
    <property type="project" value="UniProtKB-KW"/>
</dbReference>
<comment type="pathway">
    <text evidence="2 12">Cell wall biogenesis; peptidoglycan biosynthesis.</text>
</comment>
<evidence type="ECO:0000313" key="14">
    <source>
        <dbReference type="EMBL" id="OGG16312.1"/>
    </source>
</evidence>
<comment type="subcellular location">
    <subcellularLocation>
        <location evidence="1 12">Cytoplasm</location>
    </subcellularLocation>
</comment>
<proteinExistence type="inferred from homology"/>
<dbReference type="GO" id="GO:0071555">
    <property type="term" value="P:cell wall organization"/>
    <property type="evidence" value="ECO:0007669"/>
    <property type="project" value="UniProtKB-KW"/>
</dbReference>
<feature type="domain" description="Enolpyruvate transferase" evidence="13">
    <location>
        <begin position="7"/>
        <end position="430"/>
    </location>
</feature>
<comment type="catalytic activity">
    <reaction evidence="11 12">
        <text>phosphoenolpyruvate + UDP-N-acetyl-alpha-D-glucosamine = UDP-N-acetyl-3-O-(1-carboxyvinyl)-alpha-D-glucosamine + phosphate</text>
        <dbReference type="Rhea" id="RHEA:18681"/>
        <dbReference type="ChEBI" id="CHEBI:43474"/>
        <dbReference type="ChEBI" id="CHEBI:57705"/>
        <dbReference type="ChEBI" id="CHEBI:58702"/>
        <dbReference type="ChEBI" id="CHEBI:68483"/>
        <dbReference type="EC" id="2.5.1.7"/>
    </reaction>
</comment>
<dbReference type="InterPro" id="IPR013792">
    <property type="entry name" value="RNA3'P_cycl/enolpyr_Trfase_a/b"/>
</dbReference>
<dbReference type="GO" id="GO:0009252">
    <property type="term" value="P:peptidoglycan biosynthetic process"/>
    <property type="evidence" value="ECO:0007669"/>
    <property type="project" value="UniProtKB-UniRule"/>
</dbReference>
<dbReference type="EMBL" id="MFJL01000014">
    <property type="protein sequence ID" value="OGG16312.1"/>
    <property type="molecule type" value="Genomic_DNA"/>
</dbReference>
<evidence type="ECO:0000256" key="6">
    <source>
        <dbReference type="ARBA" id="ARBA00022960"/>
    </source>
</evidence>
<evidence type="ECO:0000256" key="2">
    <source>
        <dbReference type="ARBA" id="ARBA00004752"/>
    </source>
</evidence>
<feature type="binding site" evidence="12">
    <location>
        <position position="94"/>
    </location>
    <ligand>
        <name>UDP-N-acetyl-alpha-D-glucosamine</name>
        <dbReference type="ChEBI" id="CHEBI:57705"/>
    </ligand>
</feature>
<sequence length="443" mass="48549">MDKYVITGGNPLHGEVCVSGAKNVAMKVILCGLLTEKNITVSNIPLISSVYGTARIVEKLGVKVSIERYTHRLTLKGNGMRDFIVPFEIGGVYRSASMVLGPLLARLGHARVPNPGGCRIGKRPIDRHIDGLKAMGAVISYREGYFEADAPRGLKGTTYTFVSNTHTGTETLILAGVLAKGKTILKNAAEEPEIDDLISLLNQMGAHIKRTAKKTILIEGVSELQGADFSIMPDRNEVVTFAIAALSTGGDVRIVGAQKKYLTTFLNALTAIGASWQEVEKDKIRFFSKYPYKATHITTGAYPAFMTDWQAPWAILANYCGGVSTIHETVYENRFSYVEELRKMGADIHFFSPKISNPSLVYNFNWSDKRKDYHQAIEVKGIAKLHNAVLEVSDLRAGATLVLAALTAQGESVIYGIDHIDRGYENLEGRLQSLGAKIVRKKE</sequence>
<feature type="binding site" evidence="12">
    <location>
        <position position="330"/>
    </location>
    <ligand>
        <name>UDP-N-acetyl-alpha-D-glucosamine</name>
        <dbReference type="ChEBI" id="CHEBI:57705"/>
    </ligand>
</feature>
<feature type="binding site" evidence="12">
    <location>
        <begin position="22"/>
        <end position="23"/>
    </location>
    <ligand>
        <name>phosphoenolpyruvate</name>
        <dbReference type="ChEBI" id="CHEBI:58702"/>
    </ligand>
</feature>
<dbReference type="InterPro" id="IPR005750">
    <property type="entry name" value="UDP_GlcNAc_COvinyl_MurA"/>
</dbReference>
<dbReference type="AlphaFoldDB" id="A0A1F5ZVZ5"/>
<dbReference type="SUPFAM" id="SSF55205">
    <property type="entry name" value="EPT/RTPC-like"/>
    <property type="match status" value="1"/>
</dbReference>
<keyword evidence="12" id="KW-0670">Pyruvate</keyword>
<name>A0A1F5ZVZ5_9BACT</name>
<organism evidence="14 15">
    <name type="scientific">Candidatus Gottesmanbacteria bacterium RIFCSPHIGHO2_02_FULL_39_11</name>
    <dbReference type="NCBI Taxonomy" id="1798382"/>
    <lineage>
        <taxon>Bacteria</taxon>
        <taxon>Candidatus Gottesmaniibacteriota</taxon>
    </lineage>
</organism>
<dbReference type="GO" id="GO:0008760">
    <property type="term" value="F:UDP-N-acetylglucosamine 1-carboxyvinyltransferase activity"/>
    <property type="evidence" value="ECO:0007669"/>
    <property type="project" value="UniProtKB-UniRule"/>
</dbReference>
<dbReference type="Gene3D" id="3.65.10.10">
    <property type="entry name" value="Enolpyruvate transferase domain"/>
    <property type="match status" value="2"/>
</dbReference>
<dbReference type="InterPro" id="IPR050068">
    <property type="entry name" value="MurA_subfamily"/>
</dbReference>
<comment type="similarity">
    <text evidence="10 12">Belongs to the EPSP synthase family. MurA subfamily.</text>
</comment>
<dbReference type="GO" id="GO:0051301">
    <property type="term" value="P:cell division"/>
    <property type="evidence" value="ECO:0007669"/>
    <property type="project" value="UniProtKB-KW"/>
</dbReference>
<reference evidence="14 15" key="1">
    <citation type="journal article" date="2016" name="Nat. Commun.">
        <title>Thousands of microbial genomes shed light on interconnected biogeochemical processes in an aquifer system.</title>
        <authorList>
            <person name="Anantharaman K."/>
            <person name="Brown C.T."/>
            <person name="Hug L.A."/>
            <person name="Sharon I."/>
            <person name="Castelle C.J."/>
            <person name="Probst A.J."/>
            <person name="Thomas B.C."/>
            <person name="Singh A."/>
            <person name="Wilkins M.J."/>
            <person name="Karaoz U."/>
            <person name="Brodie E.L."/>
            <person name="Williams K.H."/>
            <person name="Hubbard S.S."/>
            <person name="Banfield J.F."/>
        </authorList>
    </citation>
    <scope>NUCLEOTIDE SEQUENCE [LARGE SCALE GENOMIC DNA]</scope>
</reference>
<comment type="caution">
    <text evidence="12">Lacks conserved residue(s) required for the propagation of feature annotation.</text>
</comment>
<evidence type="ECO:0000256" key="3">
    <source>
        <dbReference type="ARBA" id="ARBA00022490"/>
    </source>
</evidence>
<evidence type="ECO:0000256" key="8">
    <source>
        <dbReference type="ARBA" id="ARBA00023306"/>
    </source>
</evidence>
<keyword evidence="9 12" id="KW-0961">Cell wall biogenesis/degradation</keyword>